<evidence type="ECO:0000256" key="1">
    <source>
        <dbReference type="ARBA" id="ARBA00003979"/>
    </source>
</evidence>
<comment type="function">
    <text evidence="1">Has kinase activity and phosphorylates inositol-1,3,4,5,6-pentakisphosphate (Ins(1,3,4,5,6)P5) to produce 1,2,3,4,5,6-hexakisphosphate (InsP6), also known as phytate.</text>
</comment>
<keyword evidence="12" id="KW-1185">Reference proteome</keyword>
<evidence type="ECO:0000256" key="9">
    <source>
        <dbReference type="RuleBase" id="RU364126"/>
    </source>
</evidence>
<dbReference type="OrthoDB" id="272370at2759"/>
<dbReference type="Pfam" id="PF06090">
    <property type="entry name" value="Ins_P5_2-kin"/>
    <property type="match status" value="2"/>
</dbReference>
<feature type="region of interest" description="Disordered" evidence="10">
    <location>
        <begin position="53"/>
        <end position="74"/>
    </location>
</feature>
<evidence type="ECO:0000256" key="6">
    <source>
        <dbReference type="ARBA" id="ARBA00022741"/>
    </source>
</evidence>
<proteinExistence type="inferred from homology"/>
<reference evidence="11 12" key="1">
    <citation type="journal article" date="2012" name="Sci. Rep.">
        <title>Genomic perspectives on the evolution of fungal entomopathogenicity in Beauveria bassiana.</title>
        <authorList>
            <person name="Xiao G."/>
            <person name="Ying S.H."/>
            <person name="Zheng P."/>
            <person name="Wang Z.L."/>
            <person name="Zhang S."/>
            <person name="Xie X.Q."/>
            <person name="Shang Y."/>
            <person name="St Leger R.J."/>
            <person name="Zhao G.P."/>
            <person name="Wang C."/>
            <person name="Feng M.G."/>
        </authorList>
    </citation>
    <scope>NUCLEOTIDE SEQUENCE [LARGE SCALE GENOMIC DNA]</scope>
    <source>
        <strain evidence="11 12">ARSEF 2860</strain>
    </source>
</reference>
<dbReference type="InParanoid" id="J4UVK9"/>
<dbReference type="InterPro" id="IPR009286">
    <property type="entry name" value="Ins_P5_2-kin"/>
</dbReference>
<dbReference type="GO" id="GO:0032958">
    <property type="term" value="P:inositol phosphate biosynthetic process"/>
    <property type="evidence" value="ECO:0007669"/>
    <property type="project" value="TreeGrafter"/>
</dbReference>
<accession>J4UVK9</accession>
<dbReference type="GO" id="GO:0035299">
    <property type="term" value="F:inositol-1,3,4,5,6-pentakisphosphate 2-kinase activity"/>
    <property type="evidence" value="ECO:0007669"/>
    <property type="project" value="UniProtKB-EC"/>
</dbReference>
<dbReference type="EMBL" id="JH725151">
    <property type="protein sequence ID" value="EJP70202.1"/>
    <property type="molecule type" value="Genomic_DNA"/>
</dbReference>
<dbReference type="GO" id="GO:0005634">
    <property type="term" value="C:nucleus"/>
    <property type="evidence" value="ECO:0007669"/>
    <property type="project" value="TreeGrafter"/>
</dbReference>
<dbReference type="AlphaFoldDB" id="J4UVK9"/>
<keyword evidence="8 9" id="KW-0067">ATP-binding</keyword>
<evidence type="ECO:0000256" key="3">
    <source>
        <dbReference type="ARBA" id="ARBA00012023"/>
    </source>
</evidence>
<keyword evidence="7 9" id="KW-0418">Kinase</keyword>
<evidence type="ECO:0000256" key="2">
    <source>
        <dbReference type="ARBA" id="ARBA00008305"/>
    </source>
</evidence>
<keyword evidence="6 9" id="KW-0547">Nucleotide-binding</keyword>
<evidence type="ECO:0000256" key="4">
    <source>
        <dbReference type="ARBA" id="ARBA00014846"/>
    </source>
</evidence>
<dbReference type="STRING" id="655819.J4UVK9"/>
<dbReference type="GeneID" id="19884083"/>
<organism evidence="11 12">
    <name type="scientific">Beauveria bassiana (strain ARSEF 2860)</name>
    <name type="common">White muscardine disease fungus</name>
    <name type="synonym">Tritirachium shiotae</name>
    <dbReference type="NCBI Taxonomy" id="655819"/>
    <lineage>
        <taxon>Eukaryota</taxon>
        <taxon>Fungi</taxon>
        <taxon>Dikarya</taxon>
        <taxon>Ascomycota</taxon>
        <taxon>Pezizomycotina</taxon>
        <taxon>Sordariomycetes</taxon>
        <taxon>Hypocreomycetidae</taxon>
        <taxon>Hypocreales</taxon>
        <taxon>Cordycipitaceae</taxon>
        <taxon>Beauveria</taxon>
    </lineage>
</organism>
<comment type="function">
    <text evidence="9">Phosphorylates Ins(1,3,4,5,6)P5 at position 2 to form Ins(1,2,3,4,5,6)P6 (InsP6 or phytate).</text>
</comment>
<evidence type="ECO:0000313" key="11">
    <source>
        <dbReference type="EMBL" id="EJP70202.1"/>
    </source>
</evidence>
<dbReference type="GO" id="GO:0005524">
    <property type="term" value="F:ATP binding"/>
    <property type="evidence" value="ECO:0007669"/>
    <property type="project" value="UniProtKB-KW"/>
</dbReference>
<comment type="similarity">
    <text evidence="2">Belongs to the IPK1 type 1 family.</text>
</comment>
<evidence type="ECO:0000256" key="10">
    <source>
        <dbReference type="SAM" id="MobiDB-lite"/>
    </source>
</evidence>
<evidence type="ECO:0000256" key="8">
    <source>
        <dbReference type="ARBA" id="ARBA00022840"/>
    </source>
</evidence>
<gene>
    <name evidence="11" type="ORF">BBA_01071</name>
</gene>
<comment type="domain">
    <text evidence="9">The EXKPK motif is conserved in inositol-pentakisphosphate 2-kinases of both family 1 and 2.</text>
</comment>
<dbReference type="Proteomes" id="UP000002762">
    <property type="component" value="Unassembled WGS sequence"/>
</dbReference>
<protein>
    <recommendedName>
        <fullName evidence="4 9">Inositol-pentakisphosphate 2-kinase</fullName>
        <ecNumber evidence="3 9">2.7.1.158</ecNumber>
    </recommendedName>
</protein>
<sequence length="571" mass="62354">MTGAPTIPALRTSYTATERGLALAAPIMALSKLPQRQPGLDQCYAEAAEAAQAFQHQHQRQPKASPPAAPPIEAACAHHPTTATATAAITDHHHQPNHVAFVTKNSLLVETPAQAPAPVAAAAAAAAASHTCNSDEMWQKHFKHLPRGSRPISFVGEGAANAVFEIKVPQHGVTDQSFKGLLLRVAKVPALGQPTAYNYLFQHKFYQTTIRPLLGNRAIHQELVILRNTGIVDELNHLLQDLDHTRKPKFRGSYVGQSDWGLLIEDMRPDPKAPAPRILVEFKPKWLSQSRSAPARAVRCRQCALELQRMLSKVPAAPASGGIAAFAPERKPCPLALVDEEAPSAVASPFRIAPQLVDAPERENLQTSLERILQDPFLDDLCAQQEELDTTGPLRASPDDEKFGIAMTIRDCTCFALIPRNDAARGPEDIKIRLGDLDWKDPQTKIRHWRGTEQSLIDGGFYTADWILCDGKYYHPPTLCLLEWKPRPPCTVAPHVIQLHDASASTPISADVTEEPHVFRHVANTAMLKEKLQPHVGGGGGAAAVNPHRPPPCSMTQRTHAPALHRDSGQR</sequence>
<evidence type="ECO:0000313" key="12">
    <source>
        <dbReference type="Proteomes" id="UP000002762"/>
    </source>
</evidence>
<dbReference type="EC" id="2.7.1.158" evidence="3 9"/>
<feature type="region of interest" description="Disordered" evidence="10">
    <location>
        <begin position="536"/>
        <end position="571"/>
    </location>
</feature>
<comment type="catalytic activity">
    <reaction evidence="9">
        <text>1D-myo-inositol 1,3,4,5,6-pentakisphosphate + ATP = 1D-myo-inositol hexakisphosphate + ADP + H(+)</text>
        <dbReference type="Rhea" id="RHEA:20313"/>
        <dbReference type="ChEBI" id="CHEBI:15378"/>
        <dbReference type="ChEBI" id="CHEBI:30616"/>
        <dbReference type="ChEBI" id="CHEBI:57733"/>
        <dbReference type="ChEBI" id="CHEBI:58130"/>
        <dbReference type="ChEBI" id="CHEBI:456216"/>
        <dbReference type="EC" id="2.7.1.158"/>
    </reaction>
</comment>
<dbReference type="PANTHER" id="PTHR14456">
    <property type="entry name" value="INOSITOL POLYPHOSPHATE KINASE 1"/>
    <property type="match status" value="1"/>
</dbReference>
<dbReference type="PANTHER" id="PTHR14456:SF2">
    <property type="entry name" value="INOSITOL-PENTAKISPHOSPHATE 2-KINASE"/>
    <property type="match status" value="1"/>
</dbReference>
<name>J4UVK9_BEAB2</name>
<evidence type="ECO:0000256" key="7">
    <source>
        <dbReference type="ARBA" id="ARBA00022777"/>
    </source>
</evidence>
<dbReference type="HOGENOM" id="CLU_031304_0_1_1"/>
<keyword evidence="5 9" id="KW-0808">Transferase</keyword>
<evidence type="ECO:0000256" key="5">
    <source>
        <dbReference type="ARBA" id="ARBA00022679"/>
    </source>
</evidence>
<dbReference type="RefSeq" id="XP_008594390.1">
    <property type="nucleotide sequence ID" value="XM_008596168.1"/>
</dbReference>